<evidence type="ECO:0000313" key="2">
    <source>
        <dbReference type="Proteomes" id="UP000824160"/>
    </source>
</evidence>
<sequence length="308" mass="34507">MTIQQNLTAKTVSELKAEAARVGCTGTSKLKKAELAQRLSEYLSQPEVMQQTLLAMEEPEFKQFKKALRTPAQGFSLPSLERLGYASGTENGLSVLCEEMGSVSGLLDKAFYDTRRHLVGLNRYLSAFSAFYGVITLNAVRELLTRYDGKSPESLDEDAALLGIAVHSYVLDEDRIMHAGLTAKNADNIAAQQKGKPRAVLNKSEILRYADPDYCCRPAEQTDFCGFLRVRFGCTNHQAAELTKKVCQLMQIESHLQPVIDLARADGLKMEDLEDVRDFSQAYEKLNRHYPLWIHCGYTAEEIEKLTK</sequence>
<gene>
    <name evidence="1" type="ORF">IAC43_05720</name>
</gene>
<dbReference type="EMBL" id="DVLW01000156">
    <property type="protein sequence ID" value="HIT94663.1"/>
    <property type="molecule type" value="Genomic_DNA"/>
</dbReference>
<accession>A0A9D1KR39</accession>
<dbReference type="Proteomes" id="UP000824160">
    <property type="component" value="Unassembled WGS sequence"/>
</dbReference>
<evidence type="ECO:0000313" key="1">
    <source>
        <dbReference type="EMBL" id="HIT94663.1"/>
    </source>
</evidence>
<comment type="caution">
    <text evidence="1">The sequence shown here is derived from an EMBL/GenBank/DDBJ whole genome shotgun (WGS) entry which is preliminary data.</text>
</comment>
<evidence type="ECO:0008006" key="3">
    <source>
        <dbReference type="Google" id="ProtNLM"/>
    </source>
</evidence>
<proteinExistence type="predicted"/>
<organism evidence="1 2">
    <name type="scientific">Candidatus Faecivivens stercoripullorum</name>
    <dbReference type="NCBI Taxonomy" id="2840805"/>
    <lineage>
        <taxon>Bacteria</taxon>
        <taxon>Bacillati</taxon>
        <taxon>Bacillota</taxon>
        <taxon>Clostridia</taxon>
        <taxon>Eubacteriales</taxon>
        <taxon>Oscillospiraceae</taxon>
        <taxon>Oscillospiraceae incertae sedis</taxon>
        <taxon>Candidatus Faecivivens</taxon>
    </lineage>
</organism>
<reference evidence="1" key="2">
    <citation type="journal article" date="2021" name="PeerJ">
        <title>Extensive microbial diversity within the chicken gut microbiome revealed by metagenomics and culture.</title>
        <authorList>
            <person name="Gilroy R."/>
            <person name="Ravi A."/>
            <person name="Getino M."/>
            <person name="Pursley I."/>
            <person name="Horton D.L."/>
            <person name="Alikhan N.F."/>
            <person name="Baker D."/>
            <person name="Gharbi K."/>
            <person name="Hall N."/>
            <person name="Watson M."/>
            <person name="Adriaenssens E.M."/>
            <person name="Foster-Nyarko E."/>
            <person name="Jarju S."/>
            <person name="Secka A."/>
            <person name="Antonio M."/>
            <person name="Oren A."/>
            <person name="Chaudhuri R.R."/>
            <person name="La Ragione R."/>
            <person name="Hildebrand F."/>
            <person name="Pallen M.J."/>
        </authorList>
    </citation>
    <scope>NUCLEOTIDE SEQUENCE</scope>
    <source>
        <strain evidence="1">ChiBcec7-5410</strain>
    </source>
</reference>
<reference evidence="1" key="1">
    <citation type="submission" date="2020-10" db="EMBL/GenBank/DDBJ databases">
        <authorList>
            <person name="Gilroy R."/>
        </authorList>
    </citation>
    <scope>NUCLEOTIDE SEQUENCE</scope>
    <source>
        <strain evidence="1">ChiBcec7-5410</strain>
    </source>
</reference>
<dbReference type="AlphaFoldDB" id="A0A9D1KR39"/>
<name>A0A9D1KR39_9FIRM</name>
<protein>
    <recommendedName>
        <fullName evidence="3">Rho termination factor N-terminal domain-containing protein</fullName>
    </recommendedName>
</protein>